<dbReference type="SUPFAM" id="SSF51735">
    <property type="entry name" value="NAD(P)-binding Rossmann-fold domains"/>
    <property type="match status" value="1"/>
</dbReference>
<dbReference type="EMBL" id="JACHMF010000001">
    <property type="protein sequence ID" value="MBB4693976.1"/>
    <property type="molecule type" value="Genomic_DNA"/>
</dbReference>
<dbReference type="Proteomes" id="UP000542742">
    <property type="component" value="Unassembled WGS sequence"/>
</dbReference>
<dbReference type="PRINTS" id="PR00081">
    <property type="entry name" value="GDHRDH"/>
</dbReference>
<proteinExistence type="inferred from homology"/>
<evidence type="ECO:0000313" key="5">
    <source>
        <dbReference type="Proteomes" id="UP000542742"/>
    </source>
</evidence>
<dbReference type="PANTHER" id="PTHR44196:SF1">
    <property type="entry name" value="DEHYDROGENASE_REDUCTASE SDR FAMILY MEMBER 7B"/>
    <property type="match status" value="1"/>
</dbReference>
<dbReference type="FunFam" id="3.40.50.720:FF:000047">
    <property type="entry name" value="NADP-dependent L-serine/L-allo-threonine dehydrogenase"/>
    <property type="match status" value="1"/>
</dbReference>
<dbReference type="RefSeq" id="WP_184952536.1">
    <property type="nucleotide sequence ID" value="NZ_BOMC01000053.1"/>
</dbReference>
<reference evidence="4 5" key="1">
    <citation type="submission" date="2020-08" db="EMBL/GenBank/DDBJ databases">
        <title>Sequencing the genomes of 1000 actinobacteria strains.</title>
        <authorList>
            <person name="Klenk H.-P."/>
        </authorList>
    </citation>
    <scope>NUCLEOTIDE SEQUENCE [LARGE SCALE GENOMIC DNA]</scope>
    <source>
        <strain evidence="4 5">DSM 45518</strain>
    </source>
</reference>
<dbReference type="Pfam" id="PF00106">
    <property type="entry name" value="adh_short"/>
    <property type="match status" value="1"/>
</dbReference>
<evidence type="ECO:0000313" key="4">
    <source>
        <dbReference type="EMBL" id="MBB4693976.1"/>
    </source>
</evidence>
<keyword evidence="2" id="KW-0560">Oxidoreductase</keyword>
<dbReference type="InterPro" id="IPR002347">
    <property type="entry name" value="SDR_fam"/>
</dbReference>
<dbReference type="PANTHER" id="PTHR44196">
    <property type="entry name" value="DEHYDROGENASE/REDUCTASE SDR FAMILY MEMBER 7B"/>
    <property type="match status" value="1"/>
</dbReference>
<dbReference type="GO" id="GO:0016020">
    <property type="term" value="C:membrane"/>
    <property type="evidence" value="ECO:0007669"/>
    <property type="project" value="TreeGrafter"/>
</dbReference>
<evidence type="ECO:0000256" key="3">
    <source>
        <dbReference type="RuleBase" id="RU000363"/>
    </source>
</evidence>
<dbReference type="AlphaFoldDB" id="A0A7W7CSM5"/>
<dbReference type="GO" id="GO:0016616">
    <property type="term" value="F:oxidoreductase activity, acting on the CH-OH group of donors, NAD or NADP as acceptor"/>
    <property type="evidence" value="ECO:0007669"/>
    <property type="project" value="UniProtKB-ARBA"/>
</dbReference>
<dbReference type="Gene3D" id="3.40.50.720">
    <property type="entry name" value="NAD(P)-binding Rossmann-like Domain"/>
    <property type="match status" value="1"/>
</dbReference>
<comment type="similarity">
    <text evidence="1 3">Belongs to the short-chain dehydrogenases/reductases (SDR) family.</text>
</comment>
<gene>
    <name evidence="4" type="ORF">BKA14_004124</name>
</gene>
<protein>
    <submittedName>
        <fullName evidence="4">NADP-dependent 3-hydroxy acid dehydrogenase YdfG</fullName>
    </submittedName>
</protein>
<name>A0A7W7CSM5_9ACTN</name>
<keyword evidence="5" id="KW-1185">Reference proteome</keyword>
<dbReference type="InterPro" id="IPR036291">
    <property type="entry name" value="NAD(P)-bd_dom_sf"/>
</dbReference>
<sequence>MELKNRHALVTGASSGIGAATVLALHEAGAVVAAGARRTDRLGGDLNLTLDVTDESSIRAAVAAAVAEFGRLDLLVNAAGIMPLGPVLGADVTTWRQCLDTNLLGMMLVTHAALPHLVEAGAADIVTVSSIGGRETYPGAAAYHASKFGLYGFSESLRKELTGDGVRVSVVEPGYTETELFGSIGDAGLQAGIEGVLAGQRNLDPADVAAAVLHIVSRPPHVVVNNLQIRPSVQA</sequence>
<evidence type="ECO:0000256" key="2">
    <source>
        <dbReference type="ARBA" id="ARBA00023002"/>
    </source>
</evidence>
<accession>A0A7W7CSM5</accession>
<dbReference type="PRINTS" id="PR00080">
    <property type="entry name" value="SDRFAMILY"/>
</dbReference>
<comment type="caution">
    <text evidence="4">The sequence shown here is derived from an EMBL/GenBank/DDBJ whole genome shotgun (WGS) entry which is preliminary data.</text>
</comment>
<organism evidence="4 5">
    <name type="scientific">Paractinoplanes abujensis</name>
    <dbReference type="NCBI Taxonomy" id="882441"/>
    <lineage>
        <taxon>Bacteria</taxon>
        <taxon>Bacillati</taxon>
        <taxon>Actinomycetota</taxon>
        <taxon>Actinomycetes</taxon>
        <taxon>Micromonosporales</taxon>
        <taxon>Micromonosporaceae</taxon>
        <taxon>Paractinoplanes</taxon>
    </lineage>
</organism>
<evidence type="ECO:0000256" key="1">
    <source>
        <dbReference type="ARBA" id="ARBA00006484"/>
    </source>
</evidence>